<evidence type="ECO:0000313" key="3">
    <source>
        <dbReference type="EMBL" id="OWF47380.1"/>
    </source>
</evidence>
<feature type="compositionally biased region" description="Basic residues" evidence="2">
    <location>
        <begin position="1"/>
        <end position="14"/>
    </location>
</feature>
<comment type="similarity">
    <text evidence="1">Belongs to the dynein light chain Tctex-type family.</text>
</comment>
<evidence type="ECO:0000313" key="4">
    <source>
        <dbReference type="Proteomes" id="UP000242188"/>
    </source>
</evidence>
<dbReference type="PANTHER" id="PTHR21255:SF65">
    <property type="entry name" value="TCTEX1 DOMAIN-CONTAINING PROTEIN 2"/>
    <property type="match status" value="1"/>
</dbReference>
<dbReference type="EMBL" id="NEDP02003918">
    <property type="protein sequence ID" value="OWF47380.1"/>
    <property type="molecule type" value="Genomic_DNA"/>
</dbReference>
<dbReference type="Gene3D" id="3.30.1140.40">
    <property type="entry name" value="Tctex-1"/>
    <property type="match status" value="1"/>
</dbReference>
<proteinExistence type="inferred from homology"/>
<dbReference type="InterPro" id="IPR005334">
    <property type="entry name" value="Tctex-1-like"/>
</dbReference>
<reference evidence="3 4" key="1">
    <citation type="journal article" date="2017" name="Nat. Ecol. Evol.">
        <title>Scallop genome provides insights into evolution of bilaterian karyotype and development.</title>
        <authorList>
            <person name="Wang S."/>
            <person name="Zhang J."/>
            <person name="Jiao W."/>
            <person name="Li J."/>
            <person name="Xun X."/>
            <person name="Sun Y."/>
            <person name="Guo X."/>
            <person name="Huan P."/>
            <person name="Dong B."/>
            <person name="Zhang L."/>
            <person name="Hu X."/>
            <person name="Sun X."/>
            <person name="Wang J."/>
            <person name="Zhao C."/>
            <person name="Wang Y."/>
            <person name="Wang D."/>
            <person name="Huang X."/>
            <person name="Wang R."/>
            <person name="Lv J."/>
            <person name="Li Y."/>
            <person name="Zhang Z."/>
            <person name="Liu B."/>
            <person name="Lu W."/>
            <person name="Hui Y."/>
            <person name="Liang J."/>
            <person name="Zhou Z."/>
            <person name="Hou R."/>
            <person name="Li X."/>
            <person name="Liu Y."/>
            <person name="Li H."/>
            <person name="Ning X."/>
            <person name="Lin Y."/>
            <person name="Zhao L."/>
            <person name="Xing Q."/>
            <person name="Dou J."/>
            <person name="Li Y."/>
            <person name="Mao J."/>
            <person name="Guo H."/>
            <person name="Dou H."/>
            <person name="Li T."/>
            <person name="Mu C."/>
            <person name="Jiang W."/>
            <person name="Fu Q."/>
            <person name="Fu X."/>
            <person name="Miao Y."/>
            <person name="Liu J."/>
            <person name="Yu Q."/>
            <person name="Li R."/>
            <person name="Liao H."/>
            <person name="Li X."/>
            <person name="Kong Y."/>
            <person name="Jiang Z."/>
            <person name="Chourrout D."/>
            <person name="Li R."/>
            <person name="Bao Z."/>
        </authorList>
    </citation>
    <scope>NUCLEOTIDE SEQUENCE [LARGE SCALE GENOMIC DNA]</scope>
    <source>
        <strain evidence="3 4">PY_sf001</strain>
    </source>
</reference>
<feature type="compositionally biased region" description="Polar residues" evidence="2">
    <location>
        <begin position="69"/>
        <end position="79"/>
    </location>
</feature>
<sequence>MSKVVKKTDRKKSMTRGDGAKSARKPSLNVDRKQSIKTERKSSVDPERKQSLMVADRKLSINSEERNMSMETAGTQRKASTFAERRSSIIGDTRRGSILEPMIGRSALITTSAQGQRPVNIILENTYKNCPDKVVRNDDIRRCIQEVFEQELPETTYSEEECCILSKRLAEMIKQSVKSLVQRHKIITVVALGQRQDYSPSVAFTSRCVWNANFDTFSEYTYKNTSLYAVGLVYVLYAE</sequence>
<dbReference type="CDD" id="cd21451">
    <property type="entry name" value="DLC-like_TCTEX1D"/>
    <property type="match status" value="1"/>
</dbReference>
<evidence type="ECO:0000256" key="2">
    <source>
        <dbReference type="SAM" id="MobiDB-lite"/>
    </source>
</evidence>
<dbReference type="GO" id="GO:0007018">
    <property type="term" value="P:microtubule-based movement"/>
    <property type="evidence" value="ECO:0007669"/>
    <property type="project" value="TreeGrafter"/>
</dbReference>
<feature type="region of interest" description="Disordered" evidence="2">
    <location>
        <begin position="1"/>
        <end position="84"/>
    </location>
</feature>
<keyword evidence="4" id="KW-1185">Reference proteome</keyword>
<evidence type="ECO:0000256" key="1">
    <source>
        <dbReference type="ARBA" id="ARBA00005361"/>
    </source>
</evidence>
<dbReference type="Pfam" id="PF03645">
    <property type="entry name" value="Tctex-1"/>
    <property type="match status" value="1"/>
</dbReference>
<dbReference type="STRING" id="6573.A0A210QF56"/>
<comment type="caution">
    <text evidence="3">The sequence shown here is derived from an EMBL/GenBank/DDBJ whole genome shotgun (WGS) entry which is preliminary data.</text>
</comment>
<dbReference type="Proteomes" id="UP000242188">
    <property type="component" value="Unassembled WGS sequence"/>
</dbReference>
<dbReference type="InterPro" id="IPR038586">
    <property type="entry name" value="Tctex-1-like_sf"/>
</dbReference>
<name>A0A210QF56_MIZYE</name>
<organism evidence="3 4">
    <name type="scientific">Mizuhopecten yessoensis</name>
    <name type="common">Japanese scallop</name>
    <name type="synonym">Patinopecten yessoensis</name>
    <dbReference type="NCBI Taxonomy" id="6573"/>
    <lineage>
        <taxon>Eukaryota</taxon>
        <taxon>Metazoa</taxon>
        <taxon>Spiralia</taxon>
        <taxon>Lophotrochozoa</taxon>
        <taxon>Mollusca</taxon>
        <taxon>Bivalvia</taxon>
        <taxon>Autobranchia</taxon>
        <taxon>Pteriomorphia</taxon>
        <taxon>Pectinida</taxon>
        <taxon>Pectinoidea</taxon>
        <taxon>Pectinidae</taxon>
        <taxon>Mizuhopecten</taxon>
    </lineage>
</organism>
<dbReference type="GO" id="GO:0005737">
    <property type="term" value="C:cytoplasm"/>
    <property type="evidence" value="ECO:0007669"/>
    <property type="project" value="TreeGrafter"/>
</dbReference>
<gene>
    <name evidence="3" type="ORF">KP79_PYT08164</name>
</gene>
<dbReference type="GO" id="GO:0045505">
    <property type="term" value="F:dynein intermediate chain binding"/>
    <property type="evidence" value="ECO:0007669"/>
    <property type="project" value="TreeGrafter"/>
</dbReference>
<accession>A0A210QF56</accession>
<feature type="compositionally biased region" description="Basic and acidic residues" evidence="2">
    <location>
        <begin position="30"/>
        <end position="68"/>
    </location>
</feature>
<dbReference type="AlphaFoldDB" id="A0A210QF56"/>
<dbReference type="GO" id="GO:0005868">
    <property type="term" value="C:cytoplasmic dynein complex"/>
    <property type="evidence" value="ECO:0007669"/>
    <property type="project" value="TreeGrafter"/>
</dbReference>
<dbReference type="OrthoDB" id="10248487at2759"/>
<protein>
    <submittedName>
        <fullName evidence="3">Tctex1 domain-containing protein 1</fullName>
    </submittedName>
</protein>
<dbReference type="PANTHER" id="PTHR21255">
    <property type="entry name" value="T-COMPLEX-ASSOCIATED-TESTIS-EXPRESSED 1/ DYNEIN LIGHT CHAIN"/>
    <property type="match status" value="1"/>
</dbReference>